<dbReference type="PROSITE" id="PS50830">
    <property type="entry name" value="TNASE_3"/>
    <property type="match status" value="1"/>
</dbReference>
<dbReference type="GO" id="GO:0016787">
    <property type="term" value="F:hydrolase activity"/>
    <property type="evidence" value="ECO:0007669"/>
    <property type="project" value="UniProtKB-KW"/>
</dbReference>
<dbReference type="InterPro" id="IPR035437">
    <property type="entry name" value="SNase_OB-fold_sf"/>
</dbReference>
<dbReference type="InterPro" id="IPR016071">
    <property type="entry name" value="Staphylococal_nuclease_OB-fold"/>
</dbReference>
<dbReference type="RefSeq" id="WP_114450075.1">
    <property type="nucleotide sequence ID" value="NZ_QPHM01000001.1"/>
</dbReference>
<accession>A0A368NEV6</accession>
<dbReference type="Gene3D" id="2.40.50.90">
    <property type="match status" value="1"/>
</dbReference>
<evidence type="ECO:0000256" key="3">
    <source>
        <dbReference type="ARBA" id="ARBA00022801"/>
    </source>
</evidence>
<comment type="caution">
    <text evidence="5">The sequence shown here is derived from an EMBL/GenBank/DDBJ whole genome shotgun (WGS) entry which is preliminary data.</text>
</comment>
<dbReference type="GO" id="GO:0004519">
    <property type="term" value="F:endonuclease activity"/>
    <property type="evidence" value="ECO:0007669"/>
    <property type="project" value="UniProtKB-KW"/>
</dbReference>
<proteinExistence type="predicted"/>
<dbReference type="SUPFAM" id="SSF50199">
    <property type="entry name" value="Staphylococcal nuclease"/>
    <property type="match status" value="1"/>
</dbReference>
<organism evidence="5 6">
    <name type="scientific">Haloplanus salinus</name>
    <dbReference type="NCBI Taxonomy" id="1126245"/>
    <lineage>
        <taxon>Archaea</taxon>
        <taxon>Methanobacteriati</taxon>
        <taxon>Methanobacteriota</taxon>
        <taxon>Stenosarchaea group</taxon>
        <taxon>Halobacteria</taxon>
        <taxon>Halobacteriales</taxon>
        <taxon>Haloferacaceae</taxon>
        <taxon>Haloplanus</taxon>
    </lineage>
</organism>
<dbReference type="Proteomes" id="UP000252189">
    <property type="component" value="Unassembled WGS sequence"/>
</dbReference>
<reference evidence="5 6" key="1">
    <citation type="submission" date="2018-07" db="EMBL/GenBank/DDBJ databases">
        <title>Genome sequences of Haloplanus salinus JCM 18368T.</title>
        <authorList>
            <person name="Kim Y.B."/>
            <person name="Roh S.W."/>
        </authorList>
    </citation>
    <scope>NUCLEOTIDE SEQUENCE [LARGE SCALE GENOMIC DNA]</scope>
    <source>
        <strain evidence="5 6">JCM 18368</strain>
    </source>
</reference>
<keyword evidence="2" id="KW-0255">Endonuclease</keyword>
<name>A0A368NEV6_9EURY</name>
<evidence type="ECO:0000259" key="4">
    <source>
        <dbReference type="PROSITE" id="PS50830"/>
    </source>
</evidence>
<sequence length="214" mass="23141">MRRRDAALVLCSVLAVSAGCFGIGVDTTSSTPTSAPGSDPTVRVTDVVDGDTLDVRFPDGREDTVRLLGVDTPEVHAESDPAEFEGVPDTEAGRSCLRRHGKRASAFAVDRLADRRVTLQFDATAGRRGGYDRLLVYVVVDGSSFNAALLERGHARLYDSPFRERNRYASLEREARDAKRGLWDCAARPKGMGVMERVTPGGSTASIHLNFAVS</sequence>
<dbReference type="SMART" id="SM00318">
    <property type="entry name" value="SNc"/>
    <property type="match status" value="1"/>
</dbReference>
<dbReference type="InterPro" id="IPR002071">
    <property type="entry name" value="Thermonucl_AS"/>
</dbReference>
<evidence type="ECO:0000256" key="2">
    <source>
        <dbReference type="ARBA" id="ARBA00022759"/>
    </source>
</evidence>
<evidence type="ECO:0000313" key="5">
    <source>
        <dbReference type="EMBL" id="RCU48443.1"/>
    </source>
</evidence>
<dbReference type="AlphaFoldDB" id="A0A368NEV6"/>
<dbReference type="PANTHER" id="PTHR12302:SF3">
    <property type="entry name" value="SERINE_THREONINE-PROTEIN KINASE 31"/>
    <property type="match status" value="1"/>
</dbReference>
<keyword evidence="6" id="KW-1185">Reference proteome</keyword>
<dbReference type="GO" id="GO:0003676">
    <property type="term" value="F:nucleic acid binding"/>
    <property type="evidence" value="ECO:0007669"/>
    <property type="project" value="InterPro"/>
</dbReference>
<evidence type="ECO:0000256" key="1">
    <source>
        <dbReference type="ARBA" id="ARBA00022722"/>
    </source>
</evidence>
<dbReference type="PANTHER" id="PTHR12302">
    <property type="entry name" value="EBNA2 BINDING PROTEIN P100"/>
    <property type="match status" value="1"/>
</dbReference>
<keyword evidence="1" id="KW-0540">Nuclease</keyword>
<dbReference type="Pfam" id="PF00565">
    <property type="entry name" value="SNase"/>
    <property type="match status" value="1"/>
</dbReference>
<dbReference type="PROSITE" id="PS01123">
    <property type="entry name" value="TNASE_1"/>
    <property type="match status" value="1"/>
</dbReference>
<gene>
    <name evidence="5" type="ORF">DU504_14705</name>
</gene>
<keyword evidence="3" id="KW-0378">Hydrolase</keyword>
<dbReference type="EMBL" id="QPHM01000001">
    <property type="protein sequence ID" value="RCU48443.1"/>
    <property type="molecule type" value="Genomic_DNA"/>
</dbReference>
<evidence type="ECO:0000313" key="6">
    <source>
        <dbReference type="Proteomes" id="UP000252189"/>
    </source>
</evidence>
<dbReference type="PROSITE" id="PS51257">
    <property type="entry name" value="PROKAR_LIPOPROTEIN"/>
    <property type="match status" value="1"/>
</dbReference>
<feature type="domain" description="TNase-like" evidence="4">
    <location>
        <begin position="38"/>
        <end position="185"/>
    </location>
</feature>
<protein>
    <submittedName>
        <fullName evidence="5">Thermonuclease family protein</fullName>
    </submittedName>
</protein>